<gene>
    <name evidence="2" type="ORF">MUK42_28376</name>
</gene>
<feature type="region of interest" description="Disordered" evidence="1">
    <location>
        <begin position="29"/>
        <end position="66"/>
    </location>
</feature>
<dbReference type="Proteomes" id="UP001055439">
    <property type="component" value="Chromosome 2"/>
</dbReference>
<accession>A0A9E7F509</accession>
<evidence type="ECO:0000313" key="2">
    <source>
        <dbReference type="EMBL" id="URD88762.1"/>
    </source>
</evidence>
<dbReference type="AlphaFoldDB" id="A0A9E7F509"/>
<organism evidence="2 3">
    <name type="scientific">Musa troglodytarum</name>
    <name type="common">fe'i banana</name>
    <dbReference type="NCBI Taxonomy" id="320322"/>
    <lineage>
        <taxon>Eukaryota</taxon>
        <taxon>Viridiplantae</taxon>
        <taxon>Streptophyta</taxon>
        <taxon>Embryophyta</taxon>
        <taxon>Tracheophyta</taxon>
        <taxon>Spermatophyta</taxon>
        <taxon>Magnoliopsida</taxon>
        <taxon>Liliopsida</taxon>
        <taxon>Zingiberales</taxon>
        <taxon>Musaceae</taxon>
        <taxon>Musa</taxon>
    </lineage>
</organism>
<evidence type="ECO:0000313" key="3">
    <source>
        <dbReference type="Proteomes" id="UP001055439"/>
    </source>
</evidence>
<sequence length="66" mass="7151">MQDPINRTPFVLEVSAAYPIAFVSVSPNSAPIASDQRTPAVEVRNRRTSAAIAGGARDRGRLDRQE</sequence>
<feature type="compositionally biased region" description="Basic and acidic residues" evidence="1">
    <location>
        <begin position="56"/>
        <end position="66"/>
    </location>
</feature>
<proteinExistence type="predicted"/>
<protein>
    <submittedName>
        <fullName evidence="2">Uncharacterized protein</fullName>
    </submittedName>
</protein>
<reference evidence="2" key="1">
    <citation type="submission" date="2022-05" db="EMBL/GenBank/DDBJ databases">
        <title>The Musa troglodytarum L. genome provides insights into the mechanism of non-climacteric behaviour and enrichment of carotenoids.</title>
        <authorList>
            <person name="Wang J."/>
        </authorList>
    </citation>
    <scope>NUCLEOTIDE SEQUENCE</scope>
    <source>
        <tissue evidence="2">Leaf</tissue>
    </source>
</reference>
<dbReference type="OrthoDB" id="1915143at2759"/>
<keyword evidence="3" id="KW-1185">Reference proteome</keyword>
<evidence type="ECO:0000256" key="1">
    <source>
        <dbReference type="SAM" id="MobiDB-lite"/>
    </source>
</evidence>
<name>A0A9E7F509_9LILI</name>
<dbReference type="EMBL" id="CP097504">
    <property type="protein sequence ID" value="URD88762.1"/>
    <property type="molecule type" value="Genomic_DNA"/>
</dbReference>